<evidence type="ECO:0000313" key="2">
    <source>
        <dbReference type="EMBL" id="TNN61496.1"/>
    </source>
</evidence>
<organism evidence="2 3">
    <name type="scientific">Liparis tanakae</name>
    <name type="common">Tanaka's snailfish</name>
    <dbReference type="NCBI Taxonomy" id="230148"/>
    <lineage>
        <taxon>Eukaryota</taxon>
        <taxon>Metazoa</taxon>
        <taxon>Chordata</taxon>
        <taxon>Craniata</taxon>
        <taxon>Vertebrata</taxon>
        <taxon>Euteleostomi</taxon>
        <taxon>Actinopterygii</taxon>
        <taxon>Neopterygii</taxon>
        <taxon>Teleostei</taxon>
        <taxon>Neoteleostei</taxon>
        <taxon>Acanthomorphata</taxon>
        <taxon>Eupercaria</taxon>
        <taxon>Perciformes</taxon>
        <taxon>Cottioidei</taxon>
        <taxon>Cottales</taxon>
        <taxon>Liparidae</taxon>
        <taxon>Liparis</taxon>
    </lineage>
</organism>
<keyword evidence="3" id="KW-1185">Reference proteome</keyword>
<dbReference type="AlphaFoldDB" id="A0A4Z2H6W9"/>
<comment type="caution">
    <text evidence="2">The sequence shown here is derived from an EMBL/GenBank/DDBJ whole genome shotgun (WGS) entry which is preliminary data.</text>
</comment>
<dbReference type="Proteomes" id="UP000314294">
    <property type="component" value="Unassembled WGS sequence"/>
</dbReference>
<accession>A0A4Z2H6W9</accession>
<name>A0A4Z2H6W9_9TELE</name>
<evidence type="ECO:0000256" key="1">
    <source>
        <dbReference type="SAM" id="MobiDB-lite"/>
    </source>
</evidence>
<feature type="region of interest" description="Disordered" evidence="1">
    <location>
        <begin position="90"/>
        <end position="118"/>
    </location>
</feature>
<sequence length="118" mass="12452">MLGEGMGAGARLVVVVEVEEEEEGICAAATSAAWTLGSRRQKEGGPTLWTRARRRPVLSAPRGAESVRHLCGAKFVLGCSGCITLQLASGLRQGGGNTRPRGTPKNRTQPCSQAEQYS</sequence>
<feature type="compositionally biased region" description="Polar residues" evidence="1">
    <location>
        <begin position="105"/>
        <end position="118"/>
    </location>
</feature>
<protein>
    <submittedName>
        <fullName evidence="2">Uncharacterized protein</fullName>
    </submittedName>
</protein>
<evidence type="ECO:0000313" key="3">
    <source>
        <dbReference type="Proteomes" id="UP000314294"/>
    </source>
</evidence>
<dbReference type="EMBL" id="SRLO01000314">
    <property type="protein sequence ID" value="TNN61496.1"/>
    <property type="molecule type" value="Genomic_DNA"/>
</dbReference>
<proteinExistence type="predicted"/>
<gene>
    <name evidence="2" type="ORF">EYF80_028241</name>
</gene>
<reference evidence="2 3" key="1">
    <citation type="submission" date="2019-03" db="EMBL/GenBank/DDBJ databases">
        <title>First draft genome of Liparis tanakae, snailfish: a comprehensive survey of snailfish specific genes.</title>
        <authorList>
            <person name="Kim W."/>
            <person name="Song I."/>
            <person name="Jeong J.-H."/>
            <person name="Kim D."/>
            <person name="Kim S."/>
            <person name="Ryu S."/>
            <person name="Song J.Y."/>
            <person name="Lee S.K."/>
        </authorList>
    </citation>
    <scope>NUCLEOTIDE SEQUENCE [LARGE SCALE GENOMIC DNA]</scope>
    <source>
        <tissue evidence="2">Muscle</tissue>
    </source>
</reference>